<reference evidence="2 3" key="1">
    <citation type="submission" date="2017-04" db="EMBL/GenBank/DDBJ databases">
        <authorList>
            <person name="Afonso C.L."/>
            <person name="Miller P.J."/>
            <person name="Scott M.A."/>
            <person name="Spackman E."/>
            <person name="Goraichik I."/>
            <person name="Dimitrov K.M."/>
            <person name="Suarez D.L."/>
            <person name="Swayne D.E."/>
        </authorList>
    </citation>
    <scope>NUCLEOTIDE SEQUENCE [LARGE SCALE GENOMIC DNA]</scope>
    <source>
        <strain evidence="2 3">USBA 355</strain>
    </source>
</reference>
<dbReference type="Proteomes" id="UP000192917">
    <property type="component" value="Unassembled WGS sequence"/>
</dbReference>
<dbReference type="AlphaFoldDB" id="A0A1Y6CGJ0"/>
<feature type="transmembrane region" description="Helical" evidence="1">
    <location>
        <begin position="65"/>
        <end position="86"/>
    </location>
</feature>
<feature type="transmembrane region" description="Helical" evidence="1">
    <location>
        <begin position="106"/>
        <end position="133"/>
    </location>
</feature>
<keyword evidence="3" id="KW-1185">Reference proteome</keyword>
<sequence>MAARKAKDIPTGGSGGGGVNWTKLAVGLLVALPAMVVLLPTTMLVFVLSLPTVVAFLVDRTRERYLVATVGLLNLCGVLPALVALWDRGQSIDNAFRLLTDMVYWIAAFGAAGVGWAIFTSLPPLVSSYYTLVTQHRVNHLRKRQKQLIEAWGEEVSGRHLDHERDGHESLLDAVPE</sequence>
<dbReference type="EMBL" id="FWZX01000023">
    <property type="protein sequence ID" value="SMF60283.1"/>
    <property type="molecule type" value="Genomic_DNA"/>
</dbReference>
<protein>
    <submittedName>
        <fullName evidence="2">Uncharacterized protein</fullName>
    </submittedName>
</protein>
<feature type="transmembrane region" description="Helical" evidence="1">
    <location>
        <begin position="25"/>
        <end position="58"/>
    </location>
</feature>
<dbReference type="STRING" id="560819.SAMN05428998_12333"/>
<accession>A0A1Y6CGJ0</accession>
<evidence type="ECO:0000256" key="1">
    <source>
        <dbReference type="SAM" id="Phobius"/>
    </source>
</evidence>
<keyword evidence="1" id="KW-1133">Transmembrane helix</keyword>
<gene>
    <name evidence="2" type="ORF">SAMN05428998_12333</name>
</gene>
<keyword evidence="1" id="KW-0472">Membrane</keyword>
<proteinExistence type="predicted"/>
<organism evidence="2 3">
    <name type="scientific">Tistlia consotensis USBA 355</name>
    <dbReference type="NCBI Taxonomy" id="560819"/>
    <lineage>
        <taxon>Bacteria</taxon>
        <taxon>Pseudomonadati</taxon>
        <taxon>Pseudomonadota</taxon>
        <taxon>Alphaproteobacteria</taxon>
        <taxon>Rhodospirillales</taxon>
        <taxon>Rhodovibrionaceae</taxon>
        <taxon>Tistlia</taxon>
    </lineage>
</organism>
<evidence type="ECO:0000313" key="3">
    <source>
        <dbReference type="Proteomes" id="UP000192917"/>
    </source>
</evidence>
<name>A0A1Y6CGJ0_9PROT</name>
<evidence type="ECO:0000313" key="2">
    <source>
        <dbReference type="EMBL" id="SMF60283.1"/>
    </source>
</evidence>
<keyword evidence="1" id="KW-0812">Transmembrane</keyword>
<dbReference type="RefSeq" id="WP_085124970.1">
    <property type="nucleotide sequence ID" value="NZ_FWZX01000023.1"/>
</dbReference>